<dbReference type="AlphaFoldDB" id="A0A175WHJ9"/>
<evidence type="ECO:0000256" key="4">
    <source>
        <dbReference type="ARBA" id="ARBA00023002"/>
    </source>
</evidence>
<dbReference type="SUPFAM" id="SSF56176">
    <property type="entry name" value="FAD-binding/transporter-associated domain-like"/>
    <property type="match status" value="1"/>
</dbReference>
<dbReference type="OrthoDB" id="2151789at2759"/>
<keyword evidence="3" id="KW-0274">FAD</keyword>
<evidence type="ECO:0000313" key="7">
    <source>
        <dbReference type="EMBL" id="KXX82951.1"/>
    </source>
</evidence>
<evidence type="ECO:0000259" key="6">
    <source>
        <dbReference type="PROSITE" id="PS51387"/>
    </source>
</evidence>
<keyword evidence="4" id="KW-0560">Oxidoreductase</keyword>
<name>A0A175WHJ9_9PEZI</name>
<dbReference type="GO" id="GO:0016491">
    <property type="term" value="F:oxidoreductase activity"/>
    <property type="evidence" value="ECO:0007669"/>
    <property type="project" value="UniProtKB-KW"/>
</dbReference>
<organism evidence="7 8">
    <name type="scientific">Madurella mycetomatis</name>
    <dbReference type="NCBI Taxonomy" id="100816"/>
    <lineage>
        <taxon>Eukaryota</taxon>
        <taxon>Fungi</taxon>
        <taxon>Dikarya</taxon>
        <taxon>Ascomycota</taxon>
        <taxon>Pezizomycotina</taxon>
        <taxon>Sordariomycetes</taxon>
        <taxon>Sordariomycetidae</taxon>
        <taxon>Sordariales</taxon>
        <taxon>Sordariales incertae sedis</taxon>
        <taxon>Madurella</taxon>
    </lineage>
</organism>
<dbReference type="Pfam" id="PF01565">
    <property type="entry name" value="FAD_binding_4"/>
    <property type="match status" value="1"/>
</dbReference>
<dbReference type="InterPro" id="IPR006094">
    <property type="entry name" value="Oxid_FAD_bind_N"/>
</dbReference>
<dbReference type="VEuPathDB" id="FungiDB:MMYC01_200414"/>
<dbReference type="PANTHER" id="PTHR42973">
    <property type="entry name" value="BINDING OXIDOREDUCTASE, PUTATIVE (AFU_ORTHOLOGUE AFUA_1G17690)-RELATED"/>
    <property type="match status" value="1"/>
</dbReference>
<keyword evidence="5" id="KW-0732">Signal</keyword>
<evidence type="ECO:0000256" key="1">
    <source>
        <dbReference type="ARBA" id="ARBA00005466"/>
    </source>
</evidence>
<gene>
    <name evidence="7" type="ORF">MMYC01_200414</name>
</gene>
<dbReference type="InterPro" id="IPR050416">
    <property type="entry name" value="FAD-linked_Oxidoreductase"/>
</dbReference>
<proteinExistence type="inferred from homology"/>
<reference evidence="7 8" key="1">
    <citation type="journal article" date="2016" name="Genome Announc.">
        <title>Genome Sequence of Madurella mycetomatis mm55, Isolated from a Human Mycetoma Case in Sudan.</title>
        <authorList>
            <person name="Smit S."/>
            <person name="Derks M.F."/>
            <person name="Bervoets S."/>
            <person name="Fahal A."/>
            <person name="van Leeuwen W."/>
            <person name="van Belkum A."/>
            <person name="van de Sande W.W."/>
        </authorList>
    </citation>
    <scope>NUCLEOTIDE SEQUENCE [LARGE SCALE GENOMIC DNA]</scope>
    <source>
        <strain evidence="8">mm55</strain>
    </source>
</reference>
<dbReference type="GO" id="GO:0071949">
    <property type="term" value="F:FAD binding"/>
    <property type="evidence" value="ECO:0007669"/>
    <property type="project" value="InterPro"/>
</dbReference>
<keyword evidence="2" id="KW-0285">Flavoprotein</keyword>
<evidence type="ECO:0000313" key="8">
    <source>
        <dbReference type="Proteomes" id="UP000078237"/>
    </source>
</evidence>
<dbReference type="Proteomes" id="UP000078237">
    <property type="component" value="Unassembled WGS sequence"/>
</dbReference>
<evidence type="ECO:0000256" key="3">
    <source>
        <dbReference type="ARBA" id="ARBA00022827"/>
    </source>
</evidence>
<evidence type="ECO:0000256" key="5">
    <source>
        <dbReference type="SAM" id="SignalP"/>
    </source>
</evidence>
<comment type="similarity">
    <text evidence="1">Belongs to the oxygen-dependent FAD-linked oxidoreductase family.</text>
</comment>
<dbReference type="InterPro" id="IPR016167">
    <property type="entry name" value="FAD-bd_PCMH_sub1"/>
</dbReference>
<evidence type="ECO:0000256" key="2">
    <source>
        <dbReference type="ARBA" id="ARBA00022630"/>
    </source>
</evidence>
<keyword evidence="8" id="KW-1185">Reference proteome</keyword>
<dbReference type="InterPro" id="IPR016166">
    <property type="entry name" value="FAD-bd_PCMH"/>
</dbReference>
<dbReference type="PANTHER" id="PTHR42973:SF13">
    <property type="entry name" value="FAD-BINDING PCMH-TYPE DOMAIN-CONTAINING PROTEIN"/>
    <property type="match status" value="1"/>
</dbReference>
<protein>
    <submittedName>
        <fullName evidence="7">Bifunctional solanapyrone synthase</fullName>
    </submittedName>
</protein>
<dbReference type="InterPro" id="IPR036318">
    <property type="entry name" value="FAD-bd_PCMH-like_sf"/>
</dbReference>
<dbReference type="PROSITE" id="PS51387">
    <property type="entry name" value="FAD_PCMH"/>
    <property type="match status" value="1"/>
</dbReference>
<accession>A0A175WHJ9</accession>
<sequence>MARLPALLCALTLGFGLVEATFIANATDTCNEIRDGISDASKVIYPIQTLTYTDAIKHWFLSSTDTPACVVKVASAEDVSWTLRVVAASRTPFAVYSGGHASNPGFSSTKGVHISLDNLNHMQLSDDKTTITLGFGAAWKDVYDFLEPHGLNVVGGRVIGPGVGGFTLGGGYSWKTNQYGLTCDTLKSATVVLPNGTITTASETVNKDLFFALKGGMNRFGIVTSGEFYTHPQPPKVYGGLRMYPSSSVPEVLNATKHFFYDNHDPKAGLITTIEGGPLGTSALALFFYDGPEKPPSFDLFDGIPHLLNNVGTKTFSSLIASFPAYLVLNARGTFATVSTSELSERFLEAVKHEANELGRIASLHSGTALSFDIEPFTQYSEHATESAFPHDDSPLPLNLYFAWANPAEDEWWHARMRQTIDTLKQVAIEEGIYKDTYTHYPNYAISGTTADELYGPQNAVRLRTIRDQIDPNRVMDLAGGFDI</sequence>
<dbReference type="Gene3D" id="3.30.465.10">
    <property type="match status" value="1"/>
</dbReference>
<feature type="signal peptide" evidence="5">
    <location>
        <begin position="1"/>
        <end position="20"/>
    </location>
</feature>
<dbReference type="Gene3D" id="3.40.462.20">
    <property type="match status" value="1"/>
</dbReference>
<feature type="chain" id="PRO_5008044033" evidence="5">
    <location>
        <begin position="21"/>
        <end position="484"/>
    </location>
</feature>
<dbReference type="InterPro" id="IPR016169">
    <property type="entry name" value="FAD-bd_PCMH_sub2"/>
</dbReference>
<comment type="caution">
    <text evidence="7">The sequence shown here is derived from an EMBL/GenBank/DDBJ whole genome shotgun (WGS) entry which is preliminary data.</text>
</comment>
<dbReference type="EMBL" id="LCTW02000005">
    <property type="protein sequence ID" value="KXX82951.1"/>
    <property type="molecule type" value="Genomic_DNA"/>
</dbReference>
<feature type="domain" description="FAD-binding PCMH-type" evidence="6">
    <location>
        <begin position="63"/>
        <end position="233"/>
    </location>
</feature>
<dbReference type="Gene3D" id="3.30.43.10">
    <property type="entry name" value="Uridine Diphospho-n-acetylenolpyruvylglucosamine Reductase, domain 2"/>
    <property type="match status" value="1"/>
</dbReference>
<dbReference type="STRING" id="100816.A0A175WHJ9"/>